<name>A0A9P6GYN8_9MICR</name>
<dbReference type="OrthoDB" id="2188707at2759"/>
<dbReference type="EMBL" id="SBJO01000081">
    <property type="protein sequence ID" value="KAF9763330.1"/>
    <property type="molecule type" value="Genomic_DNA"/>
</dbReference>
<evidence type="ECO:0000313" key="12">
    <source>
        <dbReference type="EMBL" id="KAF9763330.1"/>
    </source>
</evidence>
<dbReference type="Gene3D" id="3.30.457.50">
    <property type="entry name" value="Chromosome segregation protein Spc25"/>
    <property type="match status" value="1"/>
</dbReference>
<dbReference type="Pfam" id="PF08234">
    <property type="entry name" value="Spindle_Spc25"/>
    <property type="match status" value="1"/>
</dbReference>
<dbReference type="GO" id="GO:0005634">
    <property type="term" value="C:nucleus"/>
    <property type="evidence" value="ECO:0007669"/>
    <property type="project" value="UniProtKB-SubCell"/>
</dbReference>
<evidence type="ECO:0000256" key="2">
    <source>
        <dbReference type="ARBA" id="ARBA00022454"/>
    </source>
</evidence>
<dbReference type="GO" id="GO:0007059">
    <property type="term" value="P:chromosome segregation"/>
    <property type="evidence" value="ECO:0007669"/>
    <property type="project" value="InterPro"/>
</dbReference>
<protein>
    <recommendedName>
        <fullName evidence="9">Kinetochore protein SPC25</fullName>
    </recommendedName>
</protein>
<organism evidence="12 13">
    <name type="scientific">Nosema granulosis</name>
    <dbReference type="NCBI Taxonomy" id="83296"/>
    <lineage>
        <taxon>Eukaryota</taxon>
        <taxon>Fungi</taxon>
        <taxon>Fungi incertae sedis</taxon>
        <taxon>Microsporidia</taxon>
        <taxon>Nosematidae</taxon>
        <taxon>Nosema</taxon>
    </lineage>
</organism>
<dbReference type="GO" id="GO:0051301">
    <property type="term" value="P:cell division"/>
    <property type="evidence" value="ECO:0007669"/>
    <property type="project" value="UniProtKB-UniRule"/>
</dbReference>
<dbReference type="AlphaFoldDB" id="A0A9P6GYN8"/>
<evidence type="ECO:0000256" key="7">
    <source>
        <dbReference type="ARBA" id="ARBA00023306"/>
    </source>
</evidence>
<keyword evidence="8 9" id="KW-0137">Centromere</keyword>
<evidence type="ECO:0000256" key="10">
    <source>
        <dbReference type="SAM" id="Coils"/>
    </source>
</evidence>
<keyword evidence="5 9" id="KW-0995">Kinetochore</keyword>
<keyword evidence="3 9" id="KW-0132">Cell division</keyword>
<evidence type="ECO:0000256" key="5">
    <source>
        <dbReference type="ARBA" id="ARBA00022838"/>
    </source>
</evidence>
<evidence type="ECO:0000313" key="13">
    <source>
        <dbReference type="Proteomes" id="UP000740883"/>
    </source>
</evidence>
<keyword evidence="4 9" id="KW-0498">Mitosis</keyword>
<dbReference type="CDD" id="cd23784">
    <property type="entry name" value="RWD_Spc25"/>
    <property type="match status" value="1"/>
</dbReference>
<keyword evidence="13" id="KW-1185">Reference proteome</keyword>
<accession>A0A9P6GYN8</accession>
<keyword evidence="7 9" id="KW-0131">Cell cycle</keyword>
<evidence type="ECO:0000256" key="1">
    <source>
        <dbReference type="ARBA" id="ARBA00006379"/>
    </source>
</evidence>
<dbReference type="InterPro" id="IPR013255">
    <property type="entry name" value="Spc25_C"/>
</dbReference>
<comment type="function">
    <text evidence="9">Acts as a component of the essential kinetochore-associated NDC80 complex, which is required for chromosome segregation and spindle checkpoint activity.</text>
</comment>
<keyword evidence="6 10" id="KW-0175">Coiled coil</keyword>
<keyword evidence="9" id="KW-0539">Nucleus</keyword>
<evidence type="ECO:0000256" key="9">
    <source>
        <dbReference type="RuleBase" id="RU367150"/>
    </source>
</evidence>
<evidence type="ECO:0000256" key="6">
    <source>
        <dbReference type="ARBA" id="ARBA00023054"/>
    </source>
</evidence>
<evidence type="ECO:0000256" key="4">
    <source>
        <dbReference type="ARBA" id="ARBA00022776"/>
    </source>
</evidence>
<gene>
    <name evidence="12" type="primary">Spc25</name>
    <name evidence="12" type="ORF">NGRA_1347</name>
</gene>
<feature type="coiled-coil region" evidence="10">
    <location>
        <begin position="16"/>
        <end position="138"/>
    </location>
</feature>
<sequence length="229" mass="27436">MSENSKNIENIIQGTIADLNEQKEYVEKSIRELKRRIKKEQFDSETQRDRLEREVAKQRELNSKLIEERNSINLLIEEDDEAIKTLESECASLREQTEKNEIMLSELAEICEEKKSKIEDLKKKISSMEKIKKEKEDLLSHDVDQYRKYLGIDFKIVKDNILKIVFNKTCRDDNFECYIILDLSEGYNIIEIYPKVANIEKFNFMLRRDTSFFELLKIIRKEFVKEFCR</sequence>
<evidence type="ECO:0000259" key="11">
    <source>
        <dbReference type="Pfam" id="PF08234"/>
    </source>
</evidence>
<proteinExistence type="inferred from homology"/>
<dbReference type="Proteomes" id="UP000740883">
    <property type="component" value="Unassembled WGS sequence"/>
</dbReference>
<evidence type="ECO:0000256" key="8">
    <source>
        <dbReference type="ARBA" id="ARBA00023328"/>
    </source>
</evidence>
<comment type="subunit">
    <text evidence="9">Component of the NDC80 complex.</text>
</comment>
<keyword evidence="2 9" id="KW-0158">Chromosome</keyword>
<feature type="domain" description="Chromosome segregation protein Spc25 C-terminal" evidence="11">
    <location>
        <begin position="157"/>
        <end position="224"/>
    </location>
</feature>
<comment type="caution">
    <text evidence="12">The sequence shown here is derived from an EMBL/GenBank/DDBJ whole genome shotgun (WGS) entry which is preliminary data.</text>
</comment>
<reference evidence="12 13" key="1">
    <citation type="journal article" date="2020" name="Genome Biol. Evol.">
        <title>Comparative genomics of strictly vertically transmitted, feminizing microsporidia endosymbionts of amphipod crustaceans.</title>
        <authorList>
            <person name="Cormier A."/>
            <person name="Chebbi M.A."/>
            <person name="Giraud I."/>
            <person name="Wattier R."/>
            <person name="Teixeira M."/>
            <person name="Gilbert C."/>
            <person name="Rigaud T."/>
            <person name="Cordaux R."/>
        </authorList>
    </citation>
    <scope>NUCLEOTIDE SEQUENCE [LARGE SCALE GENOMIC DNA]</scope>
    <source>
        <strain evidence="12 13">Ou3-Ou53</strain>
    </source>
</reference>
<comment type="similarity">
    <text evidence="1 9">Belongs to the SPC25 family.</text>
</comment>
<dbReference type="GO" id="GO:0031262">
    <property type="term" value="C:Ndc80 complex"/>
    <property type="evidence" value="ECO:0007669"/>
    <property type="project" value="InterPro"/>
</dbReference>
<comment type="subcellular location">
    <subcellularLocation>
        <location evidence="9">Nucleus</location>
    </subcellularLocation>
    <subcellularLocation>
        <location evidence="9">Chromosome</location>
        <location evidence="9">Centromere</location>
        <location evidence="9">Kinetochore</location>
    </subcellularLocation>
</comment>
<evidence type="ECO:0000256" key="3">
    <source>
        <dbReference type="ARBA" id="ARBA00022618"/>
    </source>
</evidence>